<comment type="similarity">
    <text evidence="3">Belongs to the CoaE family.</text>
</comment>
<proteinExistence type="inferred from homology"/>
<sequence length="319" mass="33225">MLRIGLSGGIGSGKSTVARACAERGATIVDADAIARGVLAPGGPGLDAVLAAFGEEVAAPDGSLDRAALAARVFADPGELARLEAITHPLIWAEAARQFAAAPPDGIAVHDMPLLVEKRMSADYHLVMVVLTDSETRVRRLVEQRGLAEDDARARIRVQASDEQRRAAADVLLTNDGSPQELTAATAALWESRIEPYAANLAARRPARAPGEPAITGAPAAADRDGQGRRIAARVRRALDLPDAPDVVPVWVPTPAGVDELSIPLRVHLPVGARACEALAAAGFPLRPVGAADVGSTRVAEPRLGNCDPGWPVEIVLTD</sequence>
<dbReference type="Gene3D" id="3.40.50.300">
    <property type="entry name" value="P-loop containing nucleotide triphosphate hydrolases"/>
    <property type="match status" value="1"/>
</dbReference>
<keyword evidence="3" id="KW-0808">Transferase</keyword>
<keyword evidence="6" id="KW-1185">Reference proteome</keyword>
<dbReference type="InterPro" id="IPR027417">
    <property type="entry name" value="P-loop_NTPase"/>
</dbReference>
<dbReference type="Proteomes" id="UP001501475">
    <property type="component" value="Unassembled WGS sequence"/>
</dbReference>
<dbReference type="HAMAP" id="MF_00376">
    <property type="entry name" value="Dephospho_CoA_kinase"/>
    <property type="match status" value="1"/>
</dbReference>
<dbReference type="EC" id="2.7.1.24" evidence="3 4"/>
<evidence type="ECO:0000256" key="2">
    <source>
        <dbReference type="ARBA" id="ARBA00022840"/>
    </source>
</evidence>
<organism evidence="5 6">
    <name type="scientific">Nostocoides vanveenii</name>
    <dbReference type="NCBI Taxonomy" id="330835"/>
    <lineage>
        <taxon>Bacteria</taxon>
        <taxon>Bacillati</taxon>
        <taxon>Actinomycetota</taxon>
        <taxon>Actinomycetes</taxon>
        <taxon>Micrococcales</taxon>
        <taxon>Intrasporangiaceae</taxon>
        <taxon>Nostocoides</taxon>
    </lineage>
</organism>
<evidence type="ECO:0000256" key="3">
    <source>
        <dbReference type="HAMAP-Rule" id="MF_00376"/>
    </source>
</evidence>
<keyword evidence="2 3" id="KW-0067">ATP-binding</keyword>
<keyword evidence="1 3" id="KW-0547">Nucleotide-binding</keyword>
<dbReference type="NCBIfam" id="NF002879">
    <property type="entry name" value="PRK03333.1"/>
    <property type="match status" value="1"/>
</dbReference>
<name>A0ABN2KC32_9MICO</name>
<comment type="function">
    <text evidence="3">Catalyzes the phosphorylation of the 3'-hydroxyl group of dephosphocoenzyme A to form coenzyme A.</text>
</comment>
<evidence type="ECO:0000313" key="5">
    <source>
        <dbReference type="EMBL" id="GAA1752746.1"/>
    </source>
</evidence>
<dbReference type="CDD" id="cd02022">
    <property type="entry name" value="DPCK"/>
    <property type="match status" value="1"/>
</dbReference>
<gene>
    <name evidence="3" type="primary">coaE</name>
    <name evidence="5" type="ORF">GCM10009810_10950</name>
</gene>
<keyword evidence="3" id="KW-0963">Cytoplasm</keyword>
<reference evidence="5 6" key="1">
    <citation type="journal article" date="2019" name="Int. J. Syst. Evol. Microbiol.">
        <title>The Global Catalogue of Microorganisms (GCM) 10K type strain sequencing project: providing services to taxonomists for standard genome sequencing and annotation.</title>
        <authorList>
            <consortium name="The Broad Institute Genomics Platform"/>
            <consortium name="The Broad Institute Genome Sequencing Center for Infectious Disease"/>
            <person name="Wu L."/>
            <person name="Ma J."/>
        </authorList>
    </citation>
    <scope>NUCLEOTIDE SEQUENCE [LARGE SCALE GENOMIC DNA]</scope>
    <source>
        <strain evidence="5 6">JCM 15591</strain>
    </source>
</reference>
<dbReference type="EMBL" id="BAAAPN010000028">
    <property type="protein sequence ID" value="GAA1752746.1"/>
    <property type="molecule type" value="Genomic_DNA"/>
</dbReference>
<dbReference type="PANTHER" id="PTHR10695">
    <property type="entry name" value="DEPHOSPHO-COA KINASE-RELATED"/>
    <property type="match status" value="1"/>
</dbReference>
<comment type="subcellular location">
    <subcellularLocation>
        <location evidence="3">Cytoplasm</location>
    </subcellularLocation>
</comment>
<dbReference type="NCBIfam" id="TIGR00152">
    <property type="entry name" value="dephospho-CoA kinase"/>
    <property type="match status" value="1"/>
</dbReference>
<dbReference type="PROSITE" id="PS51219">
    <property type="entry name" value="DPCK"/>
    <property type="match status" value="1"/>
</dbReference>
<dbReference type="SUPFAM" id="SSF52540">
    <property type="entry name" value="P-loop containing nucleoside triphosphate hydrolases"/>
    <property type="match status" value="1"/>
</dbReference>
<dbReference type="Pfam" id="PF01121">
    <property type="entry name" value="CoaE"/>
    <property type="match status" value="1"/>
</dbReference>
<comment type="catalytic activity">
    <reaction evidence="3">
        <text>3'-dephospho-CoA + ATP = ADP + CoA + H(+)</text>
        <dbReference type="Rhea" id="RHEA:18245"/>
        <dbReference type="ChEBI" id="CHEBI:15378"/>
        <dbReference type="ChEBI" id="CHEBI:30616"/>
        <dbReference type="ChEBI" id="CHEBI:57287"/>
        <dbReference type="ChEBI" id="CHEBI:57328"/>
        <dbReference type="ChEBI" id="CHEBI:456216"/>
        <dbReference type="EC" id="2.7.1.24"/>
    </reaction>
</comment>
<dbReference type="RefSeq" id="WP_344063227.1">
    <property type="nucleotide sequence ID" value="NZ_BAAAPN010000028.1"/>
</dbReference>
<evidence type="ECO:0000256" key="1">
    <source>
        <dbReference type="ARBA" id="ARBA00022741"/>
    </source>
</evidence>
<comment type="caution">
    <text evidence="5">The sequence shown here is derived from an EMBL/GenBank/DDBJ whole genome shotgun (WGS) entry which is preliminary data.</text>
</comment>
<dbReference type="PANTHER" id="PTHR10695:SF46">
    <property type="entry name" value="BIFUNCTIONAL COENZYME A SYNTHASE-RELATED"/>
    <property type="match status" value="1"/>
</dbReference>
<keyword evidence="3" id="KW-0173">Coenzyme A biosynthesis</keyword>
<evidence type="ECO:0000313" key="6">
    <source>
        <dbReference type="Proteomes" id="UP001501475"/>
    </source>
</evidence>
<comment type="pathway">
    <text evidence="3">Cofactor biosynthesis; coenzyme A biosynthesis; CoA from (R)-pantothenate: step 5/5.</text>
</comment>
<feature type="binding site" evidence="3">
    <location>
        <begin position="11"/>
        <end position="16"/>
    </location>
    <ligand>
        <name>ATP</name>
        <dbReference type="ChEBI" id="CHEBI:30616"/>
    </ligand>
</feature>
<evidence type="ECO:0000256" key="4">
    <source>
        <dbReference type="NCBIfam" id="TIGR00152"/>
    </source>
</evidence>
<protein>
    <recommendedName>
        <fullName evidence="3 4">Dephospho-CoA kinase</fullName>
        <ecNumber evidence="3 4">2.7.1.24</ecNumber>
    </recommendedName>
    <alternativeName>
        <fullName evidence="3">Dephosphocoenzyme A kinase</fullName>
    </alternativeName>
</protein>
<accession>A0ABN2KC32</accession>
<dbReference type="InterPro" id="IPR001977">
    <property type="entry name" value="Depp_CoAkinase"/>
</dbReference>
<keyword evidence="3" id="KW-0418">Kinase</keyword>